<protein>
    <submittedName>
        <fullName evidence="2">Uncharacterized protein</fullName>
    </submittedName>
</protein>
<reference evidence="2 3" key="1">
    <citation type="submission" date="2011-09" db="EMBL/GenBank/DDBJ databases">
        <authorList>
            <person name="Weinstock G."/>
            <person name="Sodergren E."/>
            <person name="Clifton S."/>
            <person name="Fulton L."/>
            <person name="Fulton B."/>
            <person name="Courtney L."/>
            <person name="Fronick C."/>
            <person name="Harrison M."/>
            <person name="Strong C."/>
            <person name="Farmer C."/>
            <person name="Delahaunty K."/>
            <person name="Markovic C."/>
            <person name="Hall O."/>
            <person name="Minx P."/>
            <person name="Tomlinson C."/>
            <person name="Mitreva M."/>
            <person name="Hou S."/>
            <person name="Chen J."/>
            <person name="Wollam A."/>
            <person name="Pepin K.H."/>
            <person name="Johnson M."/>
            <person name="Bhonagiri V."/>
            <person name="Zhang X."/>
            <person name="Suruliraj S."/>
            <person name="Warren W."/>
            <person name="Chinwalla A."/>
            <person name="Mardis E.R."/>
            <person name="Wilson R.K."/>
        </authorList>
    </citation>
    <scope>NUCLEOTIDE SEQUENCE [LARGE SCALE GENOMIC DNA]</scope>
    <source>
        <strain evidence="2 3">F0435</strain>
    </source>
</reference>
<organism evidence="2 3">
    <name type="scientific">Lentilactobacillus kisonensis F0435</name>
    <dbReference type="NCBI Taxonomy" id="797516"/>
    <lineage>
        <taxon>Bacteria</taxon>
        <taxon>Bacillati</taxon>
        <taxon>Bacillota</taxon>
        <taxon>Bacilli</taxon>
        <taxon>Lactobacillales</taxon>
        <taxon>Lactobacillaceae</taxon>
        <taxon>Lentilactobacillus</taxon>
    </lineage>
</organism>
<comment type="caution">
    <text evidence="2">The sequence shown here is derived from an EMBL/GenBank/DDBJ whole genome shotgun (WGS) entry which is preliminary data.</text>
</comment>
<feature type="transmembrane region" description="Helical" evidence="1">
    <location>
        <begin position="21"/>
        <end position="39"/>
    </location>
</feature>
<dbReference type="Proteomes" id="UP000005025">
    <property type="component" value="Unassembled WGS sequence"/>
</dbReference>
<dbReference type="HOGENOM" id="CLU_3281367_0_0_9"/>
<proteinExistence type="predicted"/>
<dbReference type="EMBL" id="AGRJ01000155">
    <property type="protein sequence ID" value="EHO50873.1"/>
    <property type="molecule type" value="Genomic_DNA"/>
</dbReference>
<sequence>CTKQKPPHKHRQQKFPKTRNFCWRRLIFQFLSALFRSLIF</sequence>
<feature type="non-terminal residue" evidence="2">
    <location>
        <position position="1"/>
    </location>
</feature>
<gene>
    <name evidence="2" type="ORF">HMPREF9104_01782</name>
</gene>
<keyword evidence="1" id="KW-0812">Transmembrane</keyword>
<keyword evidence="1" id="KW-0472">Membrane</keyword>
<dbReference type="AlphaFoldDB" id="H1LGQ4"/>
<dbReference type="STRING" id="797516.HMPREF9104_01782"/>
<accession>H1LGQ4</accession>
<keyword evidence="1" id="KW-1133">Transmembrane helix</keyword>
<evidence type="ECO:0000313" key="2">
    <source>
        <dbReference type="EMBL" id="EHO50873.1"/>
    </source>
</evidence>
<evidence type="ECO:0000256" key="1">
    <source>
        <dbReference type="SAM" id="Phobius"/>
    </source>
</evidence>
<evidence type="ECO:0000313" key="3">
    <source>
        <dbReference type="Proteomes" id="UP000005025"/>
    </source>
</evidence>
<name>H1LGQ4_9LACO</name>